<comment type="caution">
    <text evidence="3">The sequence shown here is derived from an EMBL/GenBank/DDBJ whole genome shotgun (WGS) entry which is preliminary data.</text>
</comment>
<evidence type="ECO:0000256" key="1">
    <source>
        <dbReference type="SAM" id="MobiDB-lite"/>
    </source>
</evidence>
<evidence type="ECO:0000256" key="2">
    <source>
        <dbReference type="SAM" id="Phobius"/>
    </source>
</evidence>
<organism evidence="3 4">
    <name type="scientific">Humibacillus xanthopallidus</name>
    <dbReference type="NCBI Taxonomy" id="412689"/>
    <lineage>
        <taxon>Bacteria</taxon>
        <taxon>Bacillati</taxon>
        <taxon>Actinomycetota</taxon>
        <taxon>Actinomycetes</taxon>
        <taxon>Micrococcales</taxon>
        <taxon>Intrasporangiaceae</taxon>
        <taxon>Humibacillus</taxon>
    </lineage>
</organism>
<sequence length="265" mass="26067">MDESDHPTPPGRPDEPAALDIPLDPEVEARVRALLADAGHGAGAAAMPSTVSDRITAALADEARLRVSRGPLAGPGDEADTGGAGADVVPLGSRRRQRPWVAVAAVAAAAAVVAVGASALHVTKRPSPAAVVAADTPTGATTTTTTSASPAPVGNPHIQLSTTDYRASTFGTQARDLLDHPGTPLPDLAAESPSLGPIATPVGLASCLDAIGAGAGAVSLDLATFEGKPAAVIVVTRDGTSTAYAVERSCAPGTVTALAGATPVP</sequence>
<protein>
    <submittedName>
        <fullName evidence="3">Uncharacterized protein</fullName>
    </submittedName>
</protein>
<name>A0A543H9X8_9MICO</name>
<dbReference type="Proteomes" id="UP000316747">
    <property type="component" value="Unassembled WGS sequence"/>
</dbReference>
<feature type="region of interest" description="Disordered" evidence="1">
    <location>
        <begin position="69"/>
        <end position="91"/>
    </location>
</feature>
<evidence type="ECO:0000313" key="4">
    <source>
        <dbReference type="Proteomes" id="UP000316747"/>
    </source>
</evidence>
<accession>A0A543H9X8</accession>
<dbReference type="RefSeq" id="WP_141847270.1">
    <property type="nucleotide sequence ID" value="NZ_VFPM01000005.1"/>
</dbReference>
<keyword evidence="4" id="KW-1185">Reference proteome</keyword>
<evidence type="ECO:0000313" key="3">
    <source>
        <dbReference type="EMBL" id="TQM55135.1"/>
    </source>
</evidence>
<keyword evidence="2" id="KW-1133">Transmembrane helix</keyword>
<keyword evidence="2" id="KW-0472">Membrane</keyword>
<dbReference type="AlphaFoldDB" id="A0A543H9X8"/>
<keyword evidence="2" id="KW-0812">Transmembrane</keyword>
<proteinExistence type="predicted"/>
<gene>
    <name evidence="3" type="ORF">FBY41_4463</name>
</gene>
<reference evidence="3 4" key="1">
    <citation type="submission" date="2019-06" db="EMBL/GenBank/DDBJ databases">
        <title>Genome sequencing of plant associated microbes to promote plant fitness in Sorghum bicolor and Oryza sativa.</title>
        <authorList>
            <person name="Coleman-Derr D."/>
        </authorList>
    </citation>
    <scope>NUCLEOTIDE SEQUENCE [LARGE SCALE GENOMIC DNA]</scope>
    <source>
        <strain evidence="3 4">KV-663</strain>
    </source>
</reference>
<dbReference type="OrthoDB" id="4861979at2"/>
<feature type="compositionally biased region" description="Low complexity" evidence="1">
    <location>
        <begin position="133"/>
        <end position="152"/>
    </location>
</feature>
<feature type="region of interest" description="Disordered" evidence="1">
    <location>
        <begin position="133"/>
        <end position="156"/>
    </location>
</feature>
<feature type="region of interest" description="Disordered" evidence="1">
    <location>
        <begin position="1"/>
        <end position="23"/>
    </location>
</feature>
<feature type="transmembrane region" description="Helical" evidence="2">
    <location>
        <begin position="100"/>
        <end position="120"/>
    </location>
</feature>
<dbReference type="EMBL" id="VFPM01000005">
    <property type="protein sequence ID" value="TQM55135.1"/>
    <property type="molecule type" value="Genomic_DNA"/>
</dbReference>